<evidence type="ECO:0000256" key="4">
    <source>
        <dbReference type="ARBA" id="ARBA00022729"/>
    </source>
</evidence>
<dbReference type="PANTHER" id="PTHR31490">
    <property type="entry name" value="GLYCOSYL HYDROLASE"/>
    <property type="match status" value="1"/>
</dbReference>
<evidence type="ECO:0000256" key="3">
    <source>
        <dbReference type="ARBA" id="ARBA00022651"/>
    </source>
</evidence>
<keyword evidence="6 9" id="KW-0119">Carbohydrate metabolism</keyword>
<dbReference type="SMART" id="SM00633">
    <property type="entry name" value="Glyco_10"/>
    <property type="match status" value="1"/>
</dbReference>
<evidence type="ECO:0000259" key="11">
    <source>
        <dbReference type="PROSITE" id="PS51760"/>
    </source>
</evidence>
<evidence type="ECO:0000256" key="2">
    <source>
        <dbReference type="ARBA" id="ARBA00007495"/>
    </source>
</evidence>
<feature type="chain" id="PRO_5045497168" description="Beta-xylanase" evidence="10">
    <location>
        <begin position="19"/>
        <end position="567"/>
    </location>
</feature>
<keyword evidence="3" id="KW-0858">Xylan degradation</keyword>
<evidence type="ECO:0000256" key="8">
    <source>
        <dbReference type="ARBA" id="ARBA00023326"/>
    </source>
</evidence>
<dbReference type="InterPro" id="IPR044846">
    <property type="entry name" value="GH10"/>
</dbReference>
<protein>
    <recommendedName>
        <fullName evidence="9">Beta-xylanase</fullName>
        <ecNumber evidence="9">3.2.1.8</ecNumber>
    </recommendedName>
</protein>
<dbReference type="InterPro" id="IPR017853">
    <property type="entry name" value="GH"/>
</dbReference>
<dbReference type="InterPro" id="IPR001000">
    <property type="entry name" value="GH10_dom"/>
</dbReference>
<dbReference type="Gene3D" id="3.20.20.80">
    <property type="entry name" value="Glycosidases"/>
    <property type="match status" value="2"/>
</dbReference>
<evidence type="ECO:0000256" key="5">
    <source>
        <dbReference type="ARBA" id="ARBA00022801"/>
    </source>
</evidence>
<dbReference type="PRINTS" id="PR00134">
    <property type="entry name" value="GLHYDRLASE10"/>
</dbReference>
<dbReference type="InterPro" id="IPR008979">
    <property type="entry name" value="Galactose-bd-like_sf"/>
</dbReference>
<keyword evidence="7 9" id="KW-0326">Glycosidase</keyword>
<gene>
    <name evidence="12" type="ORF">ACFQZS_01660</name>
</gene>
<dbReference type="PANTHER" id="PTHR31490:SF88">
    <property type="entry name" value="BETA-XYLANASE"/>
    <property type="match status" value="1"/>
</dbReference>
<feature type="signal peptide" evidence="10">
    <location>
        <begin position="1"/>
        <end position="18"/>
    </location>
</feature>
<evidence type="ECO:0000313" key="13">
    <source>
        <dbReference type="Proteomes" id="UP001596958"/>
    </source>
</evidence>
<keyword evidence="4 10" id="KW-0732">Signal</keyword>
<evidence type="ECO:0000313" key="12">
    <source>
        <dbReference type="EMBL" id="MFD0748828.1"/>
    </source>
</evidence>
<dbReference type="EC" id="3.2.1.8" evidence="9"/>
<keyword evidence="5 9" id="KW-0378">Hydrolase</keyword>
<sequence>MNTSVLKMCCLAAAVLFATSCKKGNTDNPTPAPPVTTTTTTLIPGYTDTAGVLKALTASKFGAMGFAVTYNLMANNADYRNTVKRHGDVVTFGNELKEGSIVKSDGSYDYSTADALYNVCNTNGLQVFGHTLVWHSQQNAAYLNGLITAAGNPGVGGTPGPNLLASSNGDFQLGTGSTFTNWQTLVGGTAAATYAEATGNSSSRALQVTVTTPGVNGYDVQAIGPVVSVPSAPPARTINFSIDIKAAAAGGKVRVVVQNGNYLAYDITPTTSWATYTFSLSVAEAAATIRLNFPNAGTYTIDNITASDPSQGTPGSGAAPATAAQAAAVIDNEMKRYITTSINHYAGKINAWDVVNEVIADGNAAMRTDANSGAGSNQFFYGKYLGVKYDQDNYVLKAFKYAKQANASVLRFINDYNLDYSRTKTDSLVALVNFINKDGAALVDGIGTQMHISVNSNKSNIDYSFQKLASTGLKIKISEMDVAANTAKSGSFTADAITLAAQADMYKYVIQSYITNVPAAQRYGVTVWGVADSDSWINTAANPDVPLLFDKNYIKKAAFVGVKLGVK</sequence>
<dbReference type="PROSITE" id="PS51257">
    <property type="entry name" value="PROKAR_LIPOPROTEIN"/>
    <property type="match status" value="1"/>
</dbReference>
<dbReference type="SUPFAM" id="SSF51445">
    <property type="entry name" value="(Trans)glycosidases"/>
    <property type="match status" value="1"/>
</dbReference>
<evidence type="ECO:0000256" key="10">
    <source>
        <dbReference type="SAM" id="SignalP"/>
    </source>
</evidence>
<dbReference type="Pfam" id="PF00331">
    <property type="entry name" value="Glyco_hydro_10"/>
    <property type="match status" value="2"/>
</dbReference>
<reference evidence="13" key="1">
    <citation type="journal article" date="2019" name="Int. J. Syst. Evol. Microbiol.">
        <title>The Global Catalogue of Microorganisms (GCM) 10K type strain sequencing project: providing services to taxonomists for standard genome sequencing and annotation.</title>
        <authorList>
            <consortium name="The Broad Institute Genomics Platform"/>
            <consortium name="The Broad Institute Genome Sequencing Center for Infectious Disease"/>
            <person name="Wu L."/>
            <person name="Ma J."/>
        </authorList>
    </citation>
    <scope>NUCLEOTIDE SEQUENCE [LARGE SCALE GENOMIC DNA]</scope>
    <source>
        <strain evidence="13">CCUG 63418</strain>
    </source>
</reference>
<evidence type="ECO:0000256" key="6">
    <source>
        <dbReference type="ARBA" id="ARBA00023277"/>
    </source>
</evidence>
<feature type="domain" description="GH10" evidence="11">
    <location>
        <begin position="47"/>
        <end position="565"/>
    </location>
</feature>
<evidence type="ECO:0000256" key="1">
    <source>
        <dbReference type="ARBA" id="ARBA00000681"/>
    </source>
</evidence>
<dbReference type="Proteomes" id="UP001596958">
    <property type="component" value="Unassembled WGS sequence"/>
</dbReference>
<keyword evidence="8 9" id="KW-0624">Polysaccharide degradation</keyword>
<comment type="caution">
    <text evidence="12">The sequence shown here is derived from an EMBL/GenBank/DDBJ whole genome shotgun (WGS) entry which is preliminary data.</text>
</comment>
<evidence type="ECO:0000256" key="7">
    <source>
        <dbReference type="ARBA" id="ARBA00023295"/>
    </source>
</evidence>
<proteinExistence type="inferred from homology"/>
<dbReference type="SUPFAM" id="SSF49785">
    <property type="entry name" value="Galactose-binding domain-like"/>
    <property type="match status" value="1"/>
</dbReference>
<dbReference type="Gene3D" id="2.60.120.260">
    <property type="entry name" value="Galactose-binding domain-like"/>
    <property type="match status" value="1"/>
</dbReference>
<dbReference type="RefSeq" id="WP_377096688.1">
    <property type="nucleotide sequence ID" value="NZ_JBHTHU010000001.1"/>
</dbReference>
<evidence type="ECO:0000256" key="9">
    <source>
        <dbReference type="RuleBase" id="RU361174"/>
    </source>
</evidence>
<comment type="similarity">
    <text evidence="2 9">Belongs to the glycosyl hydrolase 10 (cellulase F) family.</text>
</comment>
<dbReference type="PROSITE" id="PS51760">
    <property type="entry name" value="GH10_2"/>
    <property type="match status" value="1"/>
</dbReference>
<dbReference type="EMBL" id="JBHTHU010000001">
    <property type="protein sequence ID" value="MFD0748828.1"/>
    <property type="molecule type" value="Genomic_DNA"/>
</dbReference>
<organism evidence="12 13">
    <name type="scientific">Mucilaginibacter calamicampi</name>
    <dbReference type="NCBI Taxonomy" id="1302352"/>
    <lineage>
        <taxon>Bacteria</taxon>
        <taxon>Pseudomonadati</taxon>
        <taxon>Bacteroidota</taxon>
        <taxon>Sphingobacteriia</taxon>
        <taxon>Sphingobacteriales</taxon>
        <taxon>Sphingobacteriaceae</taxon>
        <taxon>Mucilaginibacter</taxon>
    </lineage>
</organism>
<accession>A0ABW2YSU9</accession>
<comment type="catalytic activity">
    <reaction evidence="1 9">
        <text>Endohydrolysis of (1-&gt;4)-beta-D-xylosidic linkages in xylans.</text>
        <dbReference type="EC" id="3.2.1.8"/>
    </reaction>
</comment>
<keyword evidence="13" id="KW-1185">Reference proteome</keyword>
<name>A0ABW2YSU9_9SPHI</name>